<evidence type="ECO:0000256" key="1">
    <source>
        <dbReference type="ARBA" id="ARBA00022603"/>
    </source>
</evidence>
<dbReference type="GO" id="GO:0008168">
    <property type="term" value="F:methyltransferase activity"/>
    <property type="evidence" value="ECO:0007669"/>
    <property type="project" value="UniProtKB-KW"/>
</dbReference>
<dbReference type="CDD" id="cd02440">
    <property type="entry name" value="AdoMet_MTases"/>
    <property type="match status" value="1"/>
</dbReference>
<keyword evidence="2 5" id="KW-0808">Transferase</keyword>
<feature type="domain" description="Methyltransferase" evidence="4">
    <location>
        <begin position="40"/>
        <end position="130"/>
    </location>
</feature>
<sequence>MDWTAMAEPWLKSEGPNEAALAPARAALMGRAQLRPGQHVLDVGPGPGASLLDAADAVTPAGRVTGIEVAPPLADRARARVPENVDVELGDAVTHPFGAKRFDAVVSSFGVMFFANPVAAFAHIQTACRPRSAMTFVCWGRRHKNPWFT</sequence>
<evidence type="ECO:0000256" key="3">
    <source>
        <dbReference type="ARBA" id="ARBA00022691"/>
    </source>
</evidence>
<dbReference type="InterPro" id="IPR041698">
    <property type="entry name" value="Methyltransf_25"/>
</dbReference>
<dbReference type="AlphaFoldDB" id="A0A1H3P4L4"/>
<dbReference type="PANTHER" id="PTHR43464:SF19">
    <property type="entry name" value="UBIQUINONE BIOSYNTHESIS O-METHYLTRANSFERASE, MITOCHONDRIAL"/>
    <property type="match status" value="1"/>
</dbReference>
<evidence type="ECO:0000256" key="2">
    <source>
        <dbReference type="ARBA" id="ARBA00022679"/>
    </source>
</evidence>
<dbReference type="Gene3D" id="3.40.50.150">
    <property type="entry name" value="Vaccinia Virus protein VP39"/>
    <property type="match status" value="1"/>
</dbReference>
<dbReference type="STRING" id="321339.SAMN05444340_1493"/>
<accession>A0A1H3P4L4</accession>
<gene>
    <name evidence="5" type="ORF">SAMN05444340_1493</name>
</gene>
<dbReference type="Proteomes" id="UP000199286">
    <property type="component" value="Unassembled WGS sequence"/>
</dbReference>
<keyword evidence="3" id="KW-0949">S-adenosyl-L-methionine</keyword>
<dbReference type="SUPFAM" id="SSF53335">
    <property type="entry name" value="S-adenosyl-L-methionine-dependent methyltransferases"/>
    <property type="match status" value="1"/>
</dbReference>
<proteinExistence type="predicted"/>
<reference evidence="5 6" key="1">
    <citation type="submission" date="2016-10" db="EMBL/GenBank/DDBJ databases">
        <authorList>
            <person name="de Groot N.N."/>
        </authorList>
    </citation>
    <scope>NUCLEOTIDE SEQUENCE [LARGE SCALE GENOMIC DNA]</scope>
    <source>
        <strain evidence="5 6">DSM 26880</strain>
    </source>
</reference>
<evidence type="ECO:0000259" key="4">
    <source>
        <dbReference type="Pfam" id="PF13649"/>
    </source>
</evidence>
<name>A0A1H3P4L4_9RHOB</name>
<evidence type="ECO:0000313" key="6">
    <source>
        <dbReference type="Proteomes" id="UP000199286"/>
    </source>
</evidence>
<protein>
    <submittedName>
        <fullName evidence="5">Methyltransferase domain-containing protein</fullName>
    </submittedName>
</protein>
<keyword evidence="1 5" id="KW-0489">Methyltransferase</keyword>
<keyword evidence="6" id="KW-1185">Reference proteome</keyword>
<dbReference type="RefSeq" id="WP_089886563.1">
    <property type="nucleotide sequence ID" value="NZ_FNPF01000049.1"/>
</dbReference>
<dbReference type="Pfam" id="PF13649">
    <property type="entry name" value="Methyltransf_25"/>
    <property type="match status" value="1"/>
</dbReference>
<dbReference type="InterPro" id="IPR029063">
    <property type="entry name" value="SAM-dependent_MTases_sf"/>
</dbReference>
<dbReference type="OrthoDB" id="9777638at2"/>
<dbReference type="PANTHER" id="PTHR43464">
    <property type="entry name" value="METHYLTRANSFERASE"/>
    <property type="match status" value="1"/>
</dbReference>
<organism evidence="5 6">
    <name type="scientific">Citreimonas salinaria</name>
    <dbReference type="NCBI Taxonomy" id="321339"/>
    <lineage>
        <taxon>Bacteria</taxon>
        <taxon>Pseudomonadati</taxon>
        <taxon>Pseudomonadota</taxon>
        <taxon>Alphaproteobacteria</taxon>
        <taxon>Rhodobacterales</taxon>
        <taxon>Roseobacteraceae</taxon>
        <taxon>Citreimonas</taxon>
    </lineage>
</organism>
<dbReference type="GO" id="GO:0032259">
    <property type="term" value="P:methylation"/>
    <property type="evidence" value="ECO:0007669"/>
    <property type="project" value="UniProtKB-KW"/>
</dbReference>
<dbReference type="EMBL" id="FNPF01000049">
    <property type="protein sequence ID" value="SDY96094.1"/>
    <property type="molecule type" value="Genomic_DNA"/>
</dbReference>
<evidence type="ECO:0000313" key="5">
    <source>
        <dbReference type="EMBL" id="SDY96094.1"/>
    </source>
</evidence>